<proteinExistence type="predicted"/>
<protein>
    <submittedName>
        <fullName evidence="5">UNC93-like protein MFSD11</fullName>
    </submittedName>
</protein>
<keyword evidence="3" id="KW-1133">Transmembrane helix</keyword>
<sequence>MFAGLTVLAIAGVLVFILITPVKRPATGYTQLDHSHPKGVLQRMGTAIRDAVQLFITKDMLLLSICFIYTGYELNFWSGVYGTIIGNTFSYYTNWTGWVVYWPWRDNWWRNFWCVGELH</sequence>
<evidence type="ECO:0000313" key="6">
    <source>
        <dbReference type="Proteomes" id="UP001174909"/>
    </source>
</evidence>
<dbReference type="GO" id="GO:0016020">
    <property type="term" value="C:membrane"/>
    <property type="evidence" value="ECO:0007669"/>
    <property type="project" value="UniProtKB-SubCell"/>
</dbReference>
<organism evidence="5 6">
    <name type="scientific">Geodia barretti</name>
    <name type="common">Barrett's horny sponge</name>
    <dbReference type="NCBI Taxonomy" id="519541"/>
    <lineage>
        <taxon>Eukaryota</taxon>
        <taxon>Metazoa</taxon>
        <taxon>Porifera</taxon>
        <taxon>Demospongiae</taxon>
        <taxon>Heteroscleromorpha</taxon>
        <taxon>Tetractinellida</taxon>
        <taxon>Astrophorina</taxon>
        <taxon>Geodiidae</taxon>
        <taxon>Geodia</taxon>
    </lineage>
</organism>
<evidence type="ECO:0000313" key="5">
    <source>
        <dbReference type="EMBL" id="CAI8017472.1"/>
    </source>
</evidence>
<evidence type="ECO:0000256" key="1">
    <source>
        <dbReference type="ARBA" id="ARBA00004141"/>
    </source>
</evidence>
<reference evidence="5" key="1">
    <citation type="submission" date="2023-03" db="EMBL/GenBank/DDBJ databases">
        <authorList>
            <person name="Steffen K."/>
            <person name="Cardenas P."/>
        </authorList>
    </citation>
    <scope>NUCLEOTIDE SEQUENCE</scope>
</reference>
<dbReference type="Proteomes" id="UP001174909">
    <property type="component" value="Unassembled WGS sequence"/>
</dbReference>
<dbReference type="EMBL" id="CASHTH010001632">
    <property type="protein sequence ID" value="CAI8017472.1"/>
    <property type="molecule type" value="Genomic_DNA"/>
</dbReference>
<name>A0AA35WKT9_GEOBA</name>
<comment type="subcellular location">
    <subcellularLocation>
        <location evidence="1">Membrane</location>
        <topology evidence="1">Multi-pass membrane protein</topology>
    </subcellularLocation>
</comment>
<keyword evidence="2" id="KW-0812">Transmembrane</keyword>
<gene>
    <name evidence="5" type="ORF">GBAR_LOCUS10600</name>
</gene>
<evidence type="ECO:0000256" key="3">
    <source>
        <dbReference type="ARBA" id="ARBA00022989"/>
    </source>
</evidence>
<dbReference type="InterPro" id="IPR010291">
    <property type="entry name" value="Ion_channel_UNC-93"/>
</dbReference>
<keyword evidence="4" id="KW-0472">Membrane</keyword>
<dbReference type="Pfam" id="PF05978">
    <property type="entry name" value="UNC-93"/>
    <property type="match status" value="1"/>
</dbReference>
<evidence type="ECO:0000256" key="4">
    <source>
        <dbReference type="ARBA" id="ARBA00023136"/>
    </source>
</evidence>
<keyword evidence="6" id="KW-1185">Reference proteome</keyword>
<accession>A0AA35WKT9</accession>
<dbReference type="AlphaFoldDB" id="A0AA35WKT9"/>
<comment type="caution">
    <text evidence="5">The sequence shown here is derived from an EMBL/GenBank/DDBJ whole genome shotgun (WGS) entry which is preliminary data.</text>
</comment>
<evidence type="ECO:0000256" key="2">
    <source>
        <dbReference type="ARBA" id="ARBA00022692"/>
    </source>
</evidence>